<accession>A0A6G9Z0D6</accession>
<proteinExistence type="predicted"/>
<evidence type="ECO:0000313" key="1">
    <source>
        <dbReference type="EMBL" id="QIS18827.1"/>
    </source>
</evidence>
<gene>
    <name evidence="1" type="ORF">F6W96_11490</name>
</gene>
<organism evidence="1 2">
    <name type="scientific">Nocardia terpenica</name>
    <dbReference type="NCBI Taxonomy" id="455432"/>
    <lineage>
        <taxon>Bacteria</taxon>
        <taxon>Bacillati</taxon>
        <taxon>Actinomycetota</taxon>
        <taxon>Actinomycetes</taxon>
        <taxon>Mycobacteriales</taxon>
        <taxon>Nocardiaceae</taxon>
        <taxon>Nocardia</taxon>
    </lineage>
</organism>
<protein>
    <submittedName>
        <fullName evidence="1">Uncharacterized protein</fullName>
    </submittedName>
</protein>
<reference evidence="1 2" key="1">
    <citation type="journal article" date="2019" name="ACS Chem. Biol.">
        <title>Identification and Mobilization of a Cryptic Antibiotic Biosynthesis Gene Locus from a Human-Pathogenic Nocardia Isolate.</title>
        <authorList>
            <person name="Herisse M."/>
            <person name="Ishida K."/>
            <person name="Porter J.L."/>
            <person name="Howden B."/>
            <person name="Hertweck C."/>
            <person name="Stinear T.P."/>
            <person name="Pidot S.J."/>
        </authorList>
    </citation>
    <scope>NUCLEOTIDE SEQUENCE [LARGE SCALE GENOMIC DNA]</scope>
    <source>
        <strain evidence="1 2">AUSMDU00012715</strain>
    </source>
</reference>
<sequence length="114" mass="12713">MNEGSNGVHHTEVDGYRATWCLNRPHLIAIMAVHNNGRLLASFEPGTYPDLVQARELLPKLEKLWDAVRHDFWRHLCPPPHQRCIDPTSPGNTDINAVLGAIRSATRRGSNAGD</sequence>
<dbReference type="EMBL" id="CP046173">
    <property type="protein sequence ID" value="QIS18827.1"/>
    <property type="molecule type" value="Genomic_DNA"/>
</dbReference>
<name>A0A6G9Z0D6_9NOCA</name>
<evidence type="ECO:0000313" key="2">
    <source>
        <dbReference type="Proteomes" id="UP000500953"/>
    </source>
</evidence>
<dbReference type="Proteomes" id="UP000500953">
    <property type="component" value="Chromosome"/>
</dbReference>
<dbReference type="RefSeq" id="WP_167486145.1">
    <property type="nucleotide sequence ID" value="NZ_CP046173.1"/>
</dbReference>
<dbReference type="AlphaFoldDB" id="A0A6G9Z0D6"/>